<dbReference type="Proteomes" id="UP000019591">
    <property type="component" value="Plasmid EAL2_808p"/>
</dbReference>
<geneLocation type="plasmid" evidence="3 4">
    <name>EAL2_808p</name>
</geneLocation>
<keyword evidence="4" id="KW-1185">Reference proteome</keyword>
<evidence type="ECO:0000313" key="3">
    <source>
        <dbReference type="EMBL" id="AHM58186.1"/>
    </source>
</evidence>
<name>W8UBU4_PEPAC</name>
<feature type="domain" description="GerMN" evidence="2">
    <location>
        <begin position="250"/>
        <end position="338"/>
    </location>
</feature>
<organism evidence="3 4">
    <name type="scientific">Peptoclostridium acidaminophilum DSM 3953</name>
    <dbReference type="NCBI Taxonomy" id="1286171"/>
    <lineage>
        <taxon>Bacteria</taxon>
        <taxon>Bacillati</taxon>
        <taxon>Bacillota</taxon>
        <taxon>Clostridia</taxon>
        <taxon>Peptostreptococcales</taxon>
        <taxon>Peptoclostridiaceae</taxon>
        <taxon>Peptoclostridium</taxon>
    </lineage>
</organism>
<evidence type="ECO:0000313" key="4">
    <source>
        <dbReference type="Proteomes" id="UP000019591"/>
    </source>
</evidence>
<dbReference type="eggNOG" id="COG5401">
    <property type="taxonomic scope" value="Bacteria"/>
</dbReference>
<gene>
    <name evidence="3" type="ORF">EAL2_808p06830</name>
</gene>
<feature type="signal peptide" evidence="1">
    <location>
        <begin position="1"/>
        <end position="31"/>
    </location>
</feature>
<protein>
    <recommendedName>
        <fullName evidence="2">GerMN domain-containing protein</fullName>
    </recommendedName>
</protein>
<dbReference type="EMBL" id="CP007453">
    <property type="protein sequence ID" value="AHM58186.1"/>
    <property type="molecule type" value="Genomic_DNA"/>
</dbReference>
<evidence type="ECO:0000259" key="2">
    <source>
        <dbReference type="SMART" id="SM00909"/>
    </source>
</evidence>
<dbReference type="SMART" id="SM00909">
    <property type="entry name" value="Germane"/>
    <property type="match status" value="1"/>
</dbReference>
<sequence>MIINIIVKRKVIFMKRLILLLCMLLPLVFSAGCDKDNGENGSKPPGPLTIEDYYPANENTHYVYEGMGNEYASYDVYVDYAADGKIQQRVDNGGTVMANVLEVRDGKLTRVFARGEAYYRENFLDSREGAEDVLLMEPLEKGTTWTLSDSSVRTITGTAVKVDTPSGSYEAIEVTTENQYDKTIAYYAKDVGLVKSVFVSGETEVTSTLEKIEKNVSFTQRISFYYPNINDNKIYYREKDISFRTNDVTRKALEDAYKETAPEGTGKVFTANTKINSLYLNKDGMVYIDLSSEFLSEMSAGAGYESMMLDSIAATFGRYYNSQRVILTIDGNLYESGHIALQKGEYLEANYEDAIELK</sequence>
<evidence type="ECO:0000256" key="1">
    <source>
        <dbReference type="SAM" id="SignalP"/>
    </source>
</evidence>
<dbReference type="AlphaFoldDB" id="W8UBU4"/>
<dbReference type="HOGENOM" id="CLU_794390_0_0_9"/>
<dbReference type="InterPro" id="IPR019606">
    <property type="entry name" value="GerMN"/>
</dbReference>
<dbReference type="Gene3D" id="2.40.360.20">
    <property type="match status" value="1"/>
</dbReference>
<dbReference type="Pfam" id="PF10646">
    <property type="entry name" value="Germane"/>
    <property type="match status" value="1"/>
</dbReference>
<reference evidence="3 4" key="1">
    <citation type="journal article" date="2014" name="Genome Announc.">
        <title>Complete Genome Sequence of Amino Acid-Utilizing Eubacterium acidaminophilum al-2 (DSM 3953).</title>
        <authorList>
            <person name="Poehlein A."/>
            <person name="Andreesen J.R."/>
            <person name="Daniel R."/>
        </authorList>
    </citation>
    <scope>NUCLEOTIDE SEQUENCE [LARGE SCALE GENOMIC DNA]</scope>
    <source>
        <strain evidence="3 4">DSM 3953</strain>
        <plasmid evidence="4">Plasmid EAL2_808p</plasmid>
    </source>
</reference>
<keyword evidence="3" id="KW-0614">Plasmid</keyword>
<keyword evidence="1" id="KW-0732">Signal</keyword>
<proteinExistence type="predicted"/>
<feature type="chain" id="PRO_5039352298" description="GerMN domain-containing protein" evidence="1">
    <location>
        <begin position="32"/>
        <end position="358"/>
    </location>
</feature>
<dbReference type="KEGG" id="eac:EAL2_808p06830"/>
<accession>W8UBU4</accession>
<dbReference type="PATRIC" id="fig|1286171.3.peg.2866"/>